<feature type="transmembrane region" description="Helical" evidence="7">
    <location>
        <begin position="212"/>
        <end position="233"/>
    </location>
</feature>
<dbReference type="GO" id="GO:0009252">
    <property type="term" value="P:peptidoglycan biosynthetic process"/>
    <property type="evidence" value="ECO:0007669"/>
    <property type="project" value="UniProtKB-UniRule"/>
</dbReference>
<keyword evidence="7" id="KW-0573">Peptidoglycan synthesis</keyword>
<feature type="transmembrane region" description="Helical" evidence="7">
    <location>
        <begin position="52"/>
        <end position="74"/>
    </location>
</feature>
<dbReference type="InterPro" id="IPR003524">
    <property type="entry name" value="PNAcMuramoyl-5peptid_Trfase"/>
</dbReference>
<keyword evidence="7" id="KW-1003">Cell membrane</keyword>
<feature type="transmembrane region" description="Helical" evidence="7">
    <location>
        <begin position="188"/>
        <end position="206"/>
    </location>
</feature>
<keyword evidence="7" id="KW-0961">Cell wall biogenesis/degradation</keyword>
<dbReference type="GO" id="GO:0008963">
    <property type="term" value="F:phospho-N-acetylmuramoyl-pentapeptide-transferase activity"/>
    <property type="evidence" value="ECO:0007669"/>
    <property type="project" value="UniProtKB-UniRule"/>
</dbReference>
<evidence type="ECO:0000256" key="2">
    <source>
        <dbReference type="ARBA" id="ARBA00005583"/>
    </source>
</evidence>
<dbReference type="EC" id="2.7.8.13" evidence="7 8"/>
<comment type="caution">
    <text evidence="10">The sequence shown here is derived from an EMBL/GenBank/DDBJ whole genome shotgun (WGS) entry which is preliminary data.</text>
</comment>
<dbReference type="GO" id="GO:0046872">
    <property type="term" value="F:metal ion binding"/>
    <property type="evidence" value="ECO:0007669"/>
    <property type="project" value="UniProtKB-KW"/>
</dbReference>
<reference evidence="10" key="1">
    <citation type="submission" date="2020-04" db="EMBL/GenBank/DDBJ databases">
        <authorList>
            <person name="Zhang T."/>
        </authorList>
    </citation>
    <scope>NUCLEOTIDE SEQUENCE</scope>
    <source>
        <strain evidence="10">HKST-UBA01</strain>
    </source>
</reference>
<keyword evidence="7" id="KW-0133">Cell shape</keyword>
<keyword evidence="4 7" id="KW-0812">Transmembrane</keyword>
<feature type="transmembrane region" description="Helical" evidence="7">
    <location>
        <begin position="240"/>
        <end position="260"/>
    </location>
</feature>
<evidence type="ECO:0000256" key="3">
    <source>
        <dbReference type="ARBA" id="ARBA00022679"/>
    </source>
</evidence>
<protein>
    <recommendedName>
        <fullName evidence="7 8">Phospho-N-acetylmuramoyl-pentapeptide-transferase</fullName>
        <ecNumber evidence="7 8">2.7.8.13</ecNumber>
    </recommendedName>
    <alternativeName>
        <fullName evidence="7">UDP-MurNAc-pentapeptide phosphotransferase</fullName>
    </alternativeName>
</protein>
<dbReference type="PANTHER" id="PTHR22926:SF5">
    <property type="entry name" value="PHOSPHO-N-ACETYLMURAMOYL-PENTAPEPTIDE-TRANSFERASE HOMOLOG"/>
    <property type="match status" value="1"/>
</dbReference>
<dbReference type="InterPro" id="IPR018480">
    <property type="entry name" value="PNAcMuramoyl-5peptid_Trfase_CS"/>
</dbReference>
<dbReference type="HAMAP" id="MF_00038">
    <property type="entry name" value="MraY"/>
    <property type="match status" value="1"/>
</dbReference>
<evidence type="ECO:0000256" key="4">
    <source>
        <dbReference type="ARBA" id="ARBA00022692"/>
    </source>
</evidence>
<comment type="similarity">
    <text evidence="2 7">Belongs to the glycosyltransferase 4 family. MraY subfamily.</text>
</comment>
<dbReference type="NCBIfam" id="TIGR00445">
    <property type="entry name" value="mraY"/>
    <property type="match status" value="1"/>
</dbReference>
<keyword evidence="6 7" id="KW-0472">Membrane</keyword>
<dbReference type="Pfam" id="PF00953">
    <property type="entry name" value="Glycos_transf_4"/>
    <property type="match status" value="1"/>
</dbReference>
<feature type="binding site" evidence="9">
    <location>
        <position position="183"/>
    </location>
    <ligand>
        <name>Mg(2+)</name>
        <dbReference type="ChEBI" id="CHEBI:18420"/>
    </ligand>
</feature>
<dbReference type="GO" id="GO:0071555">
    <property type="term" value="P:cell wall organization"/>
    <property type="evidence" value="ECO:0007669"/>
    <property type="project" value="UniProtKB-KW"/>
</dbReference>
<dbReference type="InterPro" id="IPR000715">
    <property type="entry name" value="Glycosyl_transferase_4"/>
</dbReference>
<feature type="transmembrane region" description="Helical" evidence="7">
    <location>
        <begin position="266"/>
        <end position="288"/>
    </location>
</feature>
<keyword evidence="7 9" id="KW-0479">Metal-binding</keyword>
<dbReference type="GO" id="GO:0008360">
    <property type="term" value="P:regulation of cell shape"/>
    <property type="evidence" value="ECO:0007669"/>
    <property type="project" value="UniProtKB-KW"/>
</dbReference>
<keyword evidence="7" id="KW-0131">Cell cycle</keyword>
<dbReference type="GO" id="GO:0005886">
    <property type="term" value="C:plasma membrane"/>
    <property type="evidence" value="ECO:0007669"/>
    <property type="project" value="UniProtKB-SubCell"/>
</dbReference>
<feature type="transmembrane region" description="Helical" evidence="7">
    <location>
        <begin position="320"/>
        <end position="339"/>
    </location>
</feature>
<keyword evidence="7" id="KW-0132">Cell division</keyword>
<dbReference type="Proteomes" id="UP000701698">
    <property type="component" value="Unassembled WGS sequence"/>
</dbReference>
<feature type="transmembrane region" description="Helical" evidence="7">
    <location>
        <begin position="121"/>
        <end position="139"/>
    </location>
</feature>
<dbReference type="PROSITE" id="PS01348">
    <property type="entry name" value="MRAY_2"/>
    <property type="match status" value="1"/>
</dbReference>
<comment type="subcellular location">
    <subcellularLocation>
        <location evidence="7">Cell membrane</location>
        <topology evidence="7">Multi-pass membrane protein</topology>
    </subcellularLocation>
    <subcellularLocation>
        <location evidence="1">Membrane</location>
        <topology evidence="1">Multi-pass membrane protein</topology>
    </subcellularLocation>
</comment>
<feature type="transmembrane region" description="Helical" evidence="7">
    <location>
        <begin position="155"/>
        <end position="176"/>
    </location>
</feature>
<evidence type="ECO:0000313" key="11">
    <source>
        <dbReference type="Proteomes" id="UP000701698"/>
    </source>
</evidence>
<evidence type="ECO:0000256" key="8">
    <source>
        <dbReference type="NCBIfam" id="TIGR00445"/>
    </source>
</evidence>
<proteinExistence type="inferred from homology"/>
<gene>
    <name evidence="7 10" type="primary">mraY</name>
    <name evidence="10" type="ORF">KC571_02815</name>
</gene>
<name>A0A955LH64_UNCKA</name>
<comment type="function">
    <text evidence="7">Catalyzes the initial step of the lipid cycle reactions in the biosynthesis of the cell wall peptidoglycan: transfers peptidoglycan precursor phospho-MurNAc-pentapeptide from UDP-MurNAc-pentapeptide onto the lipid carrier undecaprenyl phosphate, yielding undecaprenyl-pyrophosphoryl-MurNAc-pentapeptide, known as lipid I.</text>
</comment>
<dbReference type="EMBL" id="JAGQKX010000066">
    <property type="protein sequence ID" value="MCA9390314.1"/>
    <property type="molecule type" value="Genomic_DNA"/>
</dbReference>
<comment type="cofactor">
    <cofactor evidence="7 9">
        <name>Mg(2+)</name>
        <dbReference type="ChEBI" id="CHEBI:18420"/>
    </cofactor>
</comment>
<feature type="transmembrane region" description="Helical" evidence="7">
    <location>
        <begin position="6"/>
        <end position="27"/>
    </location>
</feature>
<evidence type="ECO:0000256" key="9">
    <source>
        <dbReference type="PIRSR" id="PIRSR600715-1"/>
    </source>
</evidence>
<dbReference type="AlphaFoldDB" id="A0A955LH64"/>
<evidence type="ECO:0000256" key="5">
    <source>
        <dbReference type="ARBA" id="ARBA00022989"/>
    </source>
</evidence>
<dbReference type="PANTHER" id="PTHR22926">
    <property type="entry name" value="PHOSPHO-N-ACETYLMURAMOYL-PENTAPEPTIDE-TRANSFERASE"/>
    <property type="match status" value="1"/>
</dbReference>
<evidence type="ECO:0000256" key="7">
    <source>
        <dbReference type="HAMAP-Rule" id="MF_00038"/>
    </source>
</evidence>
<evidence type="ECO:0000256" key="1">
    <source>
        <dbReference type="ARBA" id="ARBA00004141"/>
    </source>
</evidence>
<comment type="catalytic activity">
    <reaction evidence="7">
        <text>UDP-N-acetyl-alpha-D-muramoyl-L-alanyl-gamma-D-glutamyl-meso-2,6-diaminopimeloyl-D-alanyl-D-alanine + di-trans,octa-cis-undecaprenyl phosphate = di-trans,octa-cis-undecaprenyl diphospho-N-acetyl-alpha-D-muramoyl-L-alanyl-D-glutamyl-meso-2,6-diaminopimeloyl-D-alanyl-D-alanine + UMP</text>
        <dbReference type="Rhea" id="RHEA:28386"/>
        <dbReference type="ChEBI" id="CHEBI:57865"/>
        <dbReference type="ChEBI" id="CHEBI:60392"/>
        <dbReference type="ChEBI" id="CHEBI:61386"/>
        <dbReference type="ChEBI" id="CHEBI:61387"/>
        <dbReference type="EC" id="2.7.8.13"/>
    </reaction>
</comment>
<reference evidence="10" key="2">
    <citation type="journal article" date="2021" name="Microbiome">
        <title>Successional dynamics and alternative stable states in a saline activated sludge microbial community over 9 years.</title>
        <authorList>
            <person name="Wang Y."/>
            <person name="Ye J."/>
            <person name="Ju F."/>
            <person name="Liu L."/>
            <person name="Boyd J.A."/>
            <person name="Deng Y."/>
            <person name="Parks D.H."/>
            <person name="Jiang X."/>
            <person name="Yin X."/>
            <person name="Woodcroft B.J."/>
            <person name="Tyson G.W."/>
            <person name="Hugenholtz P."/>
            <person name="Polz M.F."/>
            <person name="Zhang T."/>
        </authorList>
    </citation>
    <scope>NUCLEOTIDE SEQUENCE</scope>
    <source>
        <strain evidence="10">HKST-UBA01</strain>
    </source>
</reference>
<organism evidence="10 11">
    <name type="scientific">candidate division WWE3 bacterium</name>
    <dbReference type="NCBI Taxonomy" id="2053526"/>
    <lineage>
        <taxon>Bacteria</taxon>
        <taxon>Katanobacteria</taxon>
    </lineage>
</organism>
<dbReference type="CDD" id="cd06852">
    <property type="entry name" value="GT_MraY"/>
    <property type="match status" value="1"/>
</dbReference>
<dbReference type="GO" id="GO:0051301">
    <property type="term" value="P:cell division"/>
    <property type="evidence" value="ECO:0007669"/>
    <property type="project" value="UniProtKB-KW"/>
</dbReference>
<keyword evidence="5 7" id="KW-1133">Transmembrane helix</keyword>
<feature type="binding site" evidence="9">
    <location>
        <position position="244"/>
    </location>
    <ligand>
        <name>Mg(2+)</name>
        <dbReference type="ChEBI" id="CHEBI:18420"/>
    </ligand>
</feature>
<comment type="pathway">
    <text evidence="7">Cell wall biogenesis; peptidoglycan biosynthesis.</text>
</comment>
<accession>A0A955LH64</accession>
<feature type="transmembrane region" description="Helical" evidence="7">
    <location>
        <begin position="80"/>
        <end position="101"/>
    </location>
</feature>
<evidence type="ECO:0000313" key="10">
    <source>
        <dbReference type="EMBL" id="MCA9390314.1"/>
    </source>
</evidence>
<keyword evidence="7 9" id="KW-0460">Magnesium</keyword>
<evidence type="ECO:0000256" key="6">
    <source>
        <dbReference type="ARBA" id="ARBA00023136"/>
    </source>
</evidence>
<keyword evidence="3 7" id="KW-0808">Transferase</keyword>
<sequence>MYKIFGILLLSFSFTSALIVPFINLLYKFRFRQKRVITKNATGQRKLHSWKVGTPIGGGILIIISVLLFSTLFYSVTSYTVNWTTITLLLTLILFGFLGLYDDLRKFFRFGKKHIRVLPPFVKFGIQILTASIIAYFLYQKMGLSTLHLPILEPIWNIGPIDLGWVYIPMAAFIIVSSSNAFNITDGLDGLSTGLLMIALSAFWYLASFSPFSGDIMVFIAVLMGALIPYLYFNIYPARLWLGDTGSLAFGALLAVIALMSEQTLILPFIGGMFVVEICSSFLQIISLKFRNGKKIFKLAPLHHHFEAMGWEETKVTMRFWLIGVIFAWIGIFIASFSFS</sequence>